<comment type="caution">
    <text evidence="1">The sequence shown here is derived from an EMBL/GenBank/DDBJ whole genome shotgun (WGS) entry which is preliminary data.</text>
</comment>
<dbReference type="GeneID" id="23632398"/>
<gene>
    <name evidence="1" type="ORF">MAA_10950</name>
</gene>
<sequence>MAPRWECGRLEPDWSWHRAPGASLVDWSTGIRSSQFDLDSSAVSTALCCARCDRPTAQGRWTWSSYGVPPTLNASCPSRCHAKHPPARPEVPATYAQAAVTTTQGHSRPLNDLQTAQVPRLDTLQRHAPVTPLLLDPHLAFIVSPRPGV</sequence>
<dbReference type="RefSeq" id="XP_011411197.1">
    <property type="nucleotide sequence ID" value="XM_011412895.1"/>
</dbReference>
<dbReference type="HOGENOM" id="CLU_1750126_0_0_1"/>
<reference evidence="1 2" key="1">
    <citation type="journal article" date="2011" name="PLoS Genet.">
        <title>Genome sequencing and comparative transcriptomics of the model entomopathogenic fungi Metarhizium anisopliae and M. acridum.</title>
        <authorList>
            <person name="Gao Q."/>
            <person name="Jin K."/>
            <person name="Ying S.H."/>
            <person name="Zhang Y."/>
            <person name="Xiao G."/>
            <person name="Shang Y."/>
            <person name="Duan Z."/>
            <person name="Hu X."/>
            <person name="Xie X.Q."/>
            <person name="Zhou G."/>
            <person name="Peng G."/>
            <person name="Luo Z."/>
            <person name="Huang W."/>
            <person name="Wang B."/>
            <person name="Fang W."/>
            <person name="Wang S."/>
            <person name="Zhong Y."/>
            <person name="Ma L.J."/>
            <person name="St Leger R.J."/>
            <person name="Zhao G.P."/>
            <person name="Pei Y."/>
            <person name="Feng M.G."/>
            <person name="Xia Y."/>
            <person name="Wang C."/>
        </authorList>
    </citation>
    <scope>NUCLEOTIDE SEQUENCE [LARGE SCALE GENOMIC DNA]</scope>
    <source>
        <strain evidence="2">ARSEF 23 / ATCC MYA-3075</strain>
    </source>
</reference>
<protein>
    <submittedName>
        <fullName evidence="1">Uncharacterized protein</fullName>
    </submittedName>
</protein>
<accession>A0A0B2XHH6</accession>
<dbReference type="AlphaFoldDB" id="A0A0B2XHH6"/>
<dbReference type="Proteomes" id="UP000002498">
    <property type="component" value="Unassembled WGS sequence"/>
</dbReference>
<keyword evidence="2" id="KW-1185">Reference proteome</keyword>
<organism evidence="1 2">
    <name type="scientific">Metarhizium robertsii (strain ARSEF 23 / ATCC MYA-3075)</name>
    <name type="common">Metarhizium anisopliae (strain ARSEF 23)</name>
    <dbReference type="NCBI Taxonomy" id="655844"/>
    <lineage>
        <taxon>Eukaryota</taxon>
        <taxon>Fungi</taxon>
        <taxon>Dikarya</taxon>
        <taxon>Ascomycota</taxon>
        <taxon>Pezizomycotina</taxon>
        <taxon>Sordariomycetes</taxon>
        <taxon>Hypocreomycetidae</taxon>
        <taxon>Hypocreales</taxon>
        <taxon>Clavicipitaceae</taxon>
        <taxon>Metarhizium</taxon>
    </lineage>
</organism>
<dbReference type="KEGG" id="maj:MAA_10950"/>
<proteinExistence type="predicted"/>
<evidence type="ECO:0000313" key="2">
    <source>
        <dbReference type="Proteomes" id="UP000002498"/>
    </source>
</evidence>
<name>A0A0B2XHH6_METRA</name>
<reference evidence="1 2" key="2">
    <citation type="journal article" date="2014" name="Proc. Natl. Acad. Sci. U.S.A.">
        <title>Trajectory and genomic determinants of fungal-pathogen speciation and host adaptation.</title>
        <authorList>
            <person name="Hu X."/>
            <person name="Xiao G."/>
            <person name="Zheng P."/>
            <person name="Shang Y."/>
            <person name="Su Y."/>
            <person name="Zhang X."/>
            <person name="Liu X."/>
            <person name="Zhan S."/>
            <person name="St Leger R.J."/>
            <person name="Wang C."/>
        </authorList>
    </citation>
    <scope>GENOME REANNOTATION</scope>
    <source>
        <strain evidence="2">ARSEF 23 / ATCC MYA-3075</strain>
    </source>
</reference>
<dbReference type="EMBL" id="ADNJ02000003">
    <property type="protein sequence ID" value="KHO11434.1"/>
    <property type="molecule type" value="Genomic_DNA"/>
</dbReference>
<evidence type="ECO:0000313" key="1">
    <source>
        <dbReference type="EMBL" id="KHO11434.1"/>
    </source>
</evidence>